<protein>
    <submittedName>
        <fullName evidence="1">Uncharacterized protein</fullName>
    </submittedName>
</protein>
<proteinExistence type="predicted"/>
<dbReference type="InterPro" id="IPR006461">
    <property type="entry name" value="PLAC_motif_containing"/>
</dbReference>
<name>A0AAU9S2L0_THLAR</name>
<reference evidence="1 2" key="1">
    <citation type="submission" date="2022-03" db="EMBL/GenBank/DDBJ databases">
        <authorList>
            <person name="Nunn A."/>
            <person name="Chopra R."/>
            <person name="Nunn A."/>
            <person name="Contreras Garrido A."/>
        </authorList>
    </citation>
    <scope>NUCLEOTIDE SEQUENCE [LARGE SCALE GENOMIC DNA]</scope>
</reference>
<dbReference type="AlphaFoldDB" id="A0AAU9S2L0"/>
<dbReference type="NCBIfam" id="TIGR01571">
    <property type="entry name" value="A_thal_Cys_rich"/>
    <property type="match status" value="1"/>
</dbReference>
<evidence type="ECO:0000313" key="2">
    <source>
        <dbReference type="Proteomes" id="UP000836841"/>
    </source>
</evidence>
<dbReference type="PANTHER" id="PTHR15907">
    <property type="entry name" value="DUF614 FAMILY PROTEIN-RELATED"/>
    <property type="match status" value="1"/>
</dbReference>
<sequence length="248" mass="27356">PEVISSFLKLDSMEEKGHYVPPRYIPLTQSDADAEVATTPNLEVANSGATSDGPKQWSSGICACFDDMQSCMLLSVLQTLILLLLLQEPNLLKICSVVYGEDHLKKWFENAFLFRMHTGCIGLFCPCYIFGKNAELLGSGTFAGPCLTHCMSWALVNTVCCFATNGVLLGLPGCFVSCYACGYRRSLRSKYNLQEAPCGDFVTHFFCHLCAICQEYREIRERSSGLNPPDMKMAITDAPLAQTMEPAN</sequence>
<organism evidence="1 2">
    <name type="scientific">Thlaspi arvense</name>
    <name type="common">Field penny-cress</name>
    <dbReference type="NCBI Taxonomy" id="13288"/>
    <lineage>
        <taxon>Eukaryota</taxon>
        <taxon>Viridiplantae</taxon>
        <taxon>Streptophyta</taxon>
        <taxon>Embryophyta</taxon>
        <taxon>Tracheophyta</taxon>
        <taxon>Spermatophyta</taxon>
        <taxon>Magnoliopsida</taxon>
        <taxon>eudicotyledons</taxon>
        <taxon>Gunneridae</taxon>
        <taxon>Pentapetalae</taxon>
        <taxon>rosids</taxon>
        <taxon>malvids</taxon>
        <taxon>Brassicales</taxon>
        <taxon>Brassicaceae</taxon>
        <taxon>Thlaspideae</taxon>
        <taxon>Thlaspi</taxon>
    </lineage>
</organism>
<dbReference type="Pfam" id="PF04749">
    <property type="entry name" value="PLAC8"/>
    <property type="match status" value="1"/>
</dbReference>
<accession>A0AAU9S2L0</accession>
<dbReference type="Proteomes" id="UP000836841">
    <property type="component" value="Chromosome 4"/>
</dbReference>
<evidence type="ECO:0000313" key="1">
    <source>
        <dbReference type="EMBL" id="CAH2058580.1"/>
    </source>
</evidence>
<keyword evidence="2" id="KW-1185">Reference proteome</keyword>
<dbReference type="EMBL" id="OU466860">
    <property type="protein sequence ID" value="CAH2058580.1"/>
    <property type="molecule type" value="Genomic_DNA"/>
</dbReference>
<gene>
    <name evidence="1" type="ORF">TAV2_LOCUS12588</name>
</gene>
<feature type="non-terminal residue" evidence="1">
    <location>
        <position position="248"/>
    </location>
</feature>